<dbReference type="GO" id="GO:0006430">
    <property type="term" value="P:lysyl-tRNA aminoacylation"/>
    <property type="evidence" value="ECO:0007669"/>
    <property type="project" value="InterPro"/>
</dbReference>
<dbReference type="Pfam" id="PF01921">
    <property type="entry name" value="tRNA-synt_1f"/>
    <property type="match status" value="1"/>
</dbReference>
<dbReference type="InterPro" id="IPR014729">
    <property type="entry name" value="Rossmann-like_a/b/a_fold"/>
</dbReference>
<dbReference type="Proteomes" id="UP000316253">
    <property type="component" value="Unassembled WGS sequence"/>
</dbReference>
<comment type="caution">
    <text evidence="13">The sequence shown here is derived from an EMBL/GenBank/DDBJ whole genome shotgun (WGS) entry which is preliminary data.</text>
</comment>
<evidence type="ECO:0000256" key="6">
    <source>
        <dbReference type="ARBA" id="ARBA00022598"/>
    </source>
</evidence>
<dbReference type="EMBL" id="VMFD01000067">
    <property type="protein sequence ID" value="TSC65085.1"/>
    <property type="molecule type" value="Genomic_DNA"/>
</dbReference>
<evidence type="ECO:0000256" key="7">
    <source>
        <dbReference type="ARBA" id="ARBA00022741"/>
    </source>
</evidence>
<dbReference type="GO" id="GO:0005737">
    <property type="term" value="C:cytoplasm"/>
    <property type="evidence" value="ECO:0007669"/>
    <property type="project" value="UniProtKB-SubCell"/>
</dbReference>
<keyword evidence="9" id="KW-0648">Protein biosynthesis</keyword>
<dbReference type="InterPro" id="IPR008925">
    <property type="entry name" value="aa_tRNA-synth_I_cd-bd_sf"/>
</dbReference>
<dbReference type="EC" id="6.1.1.6" evidence="3"/>
<dbReference type="PANTHER" id="PTHR37940:SF1">
    <property type="entry name" value="LYSINE--TRNA LIGASE"/>
    <property type="match status" value="1"/>
</dbReference>
<evidence type="ECO:0000256" key="10">
    <source>
        <dbReference type="ARBA" id="ARBA00023146"/>
    </source>
</evidence>
<dbReference type="InterPro" id="IPR002904">
    <property type="entry name" value="Lys-tRNA-ligase"/>
</dbReference>
<keyword evidence="7" id="KW-0547">Nucleotide-binding</keyword>
<keyword evidence="10 13" id="KW-0030">Aminoacyl-tRNA synthetase</keyword>
<organism evidence="13 14">
    <name type="scientific">Candidatus Berkelbacteria bacterium Gr01-1014_85</name>
    <dbReference type="NCBI Taxonomy" id="2017150"/>
    <lineage>
        <taxon>Bacteria</taxon>
        <taxon>Candidatus Berkelbacteria</taxon>
    </lineage>
</organism>
<evidence type="ECO:0000256" key="1">
    <source>
        <dbReference type="ARBA" id="ARBA00004496"/>
    </source>
</evidence>
<dbReference type="AlphaFoldDB" id="A0A554J9P2"/>
<evidence type="ECO:0000256" key="2">
    <source>
        <dbReference type="ARBA" id="ARBA00005594"/>
    </source>
</evidence>
<evidence type="ECO:0000256" key="8">
    <source>
        <dbReference type="ARBA" id="ARBA00022840"/>
    </source>
</evidence>
<dbReference type="NCBIfam" id="TIGR00467">
    <property type="entry name" value="lysS_arch"/>
    <property type="match status" value="1"/>
</dbReference>
<protein>
    <recommendedName>
        <fullName evidence="4">Lysine--tRNA ligase</fullName>
        <ecNumber evidence="3">6.1.1.6</ecNumber>
    </recommendedName>
    <alternativeName>
        <fullName evidence="11">Lysyl-tRNA synthetase</fullName>
    </alternativeName>
</protein>
<dbReference type="GO" id="GO:0004824">
    <property type="term" value="F:lysine-tRNA ligase activity"/>
    <property type="evidence" value="ECO:0007669"/>
    <property type="project" value="UniProtKB-EC"/>
</dbReference>
<name>A0A554J9P2_9BACT</name>
<keyword evidence="8" id="KW-0067">ATP-binding</keyword>
<dbReference type="GO" id="GO:0000049">
    <property type="term" value="F:tRNA binding"/>
    <property type="evidence" value="ECO:0007669"/>
    <property type="project" value="InterPro"/>
</dbReference>
<comment type="similarity">
    <text evidence="2">Belongs to the class-I aminoacyl-tRNA synthetase family.</text>
</comment>
<dbReference type="Gene3D" id="1.10.10.350">
    <property type="match status" value="1"/>
</dbReference>
<gene>
    <name evidence="13" type="ORF">CEO22_613</name>
</gene>
<evidence type="ECO:0000256" key="11">
    <source>
        <dbReference type="ARBA" id="ARBA00030563"/>
    </source>
</evidence>
<evidence type="ECO:0000256" key="12">
    <source>
        <dbReference type="ARBA" id="ARBA00048573"/>
    </source>
</evidence>
<keyword evidence="5" id="KW-0963">Cytoplasm</keyword>
<evidence type="ECO:0000256" key="3">
    <source>
        <dbReference type="ARBA" id="ARBA00013166"/>
    </source>
</evidence>
<dbReference type="GO" id="GO:0005524">
    <property type="term" value="F:ATP binding"/>
    <property type="evidence" value="ECO:0007669"/>
    <property type="project" value="UniProtKB-KW"/>
</dbReference>
<evidence type="ECO:0000256" key="9">
    <source>
        <dbReference type="ARBA" id="ARBA00022917"/>
    </source>
</evidence>
<accession>A0A554J9P2</accession>
<reference evidence="13 14" key="1">
    <citation type="submission" date="2017-08" db="EMBL/GenBank/DDBJ databases">
        <title>Mechanisms for carbon and nitrogen cycling indicate functional differentiation within the Candidate Phyla Radiation.</title>
        <authorList>
            <person name="Danczak R.E."/>
            <person name="Johnston M.D."/>
            <person name="Kenah C."/>
            <person name="Slattery M."/>
            <person name="Wrighton K.C."/>
            <person name="Wilkins M.J."/>
        </authorList>
    </citation>
    <scope>NUCLEOTIDE SEQUENCE [LARGE SCALE GENOMIC DNA]</scope>
    <source>
        <strain evidence="13">Gr01-1014_85</strain>
    </source>
</reference>
<dbReference type="SUPFAM" id="SSF48163">
    <property type="entry name" value="An anticodon-binding domain of class I aminoacyl-tRNA synthetases"/>
    <property type="match status" value="1"/>
</dbReference>
<evidence type="ECO:0000256" key="5">
    <source>
        <dbReference type="ARBA" id="ARBA00022490"/>
    </source>
</evidence>
<evidence type="ECO:0000256" key="4">
    <source>
        <dbReference type="ARBA" id="ARBA00015745"/>
    </source>
</evidence>
<dbReference type="InterPro" id="IPR020751">
    <property type="entry name" value="aa-tRNA-synth_I_codon-bd_sub2"/>
</dbReference>
<evidence type="ECO:0000313" key="14">
    <source>
        <dbReference type="Proteomes" id="UP000316253"/>
    </source>
</evidence>
<sequence>MSRLWTTPIVEQIIARNPDKSVYLIADYKTPSGPAHIGSLRGPVVHQAVTRALIRAGRSAHYLYGFDDFDPMDGFPSDLPDEWRQYMGQPLANIPSPDPQFDNLAAYYASSFLEVFTYLGLTPEIIYGSRWYREGRYDQSIERALNHSQTIRELYLSVSHSEKPTDWLPIHMLCPHCGKIGTTQATAWNGKEVTFVCRPDLVTWAIGCGQVSTQSPFGGQGKLPYKVEAAAKWSFLDEDFETAGKDHMTKGGSFDLAAAIAKAVYQIEPPIGRGFPCEFLLHQGKKMSSSKGLGHTAQQAKRDLPTELLIYKLGVSQPNLQVEFDLTGEAIPRWFDQLDGLLKQAFVDPDSEAAETVKIFYPGVKLVEYRMRFSQLAFLSQLPNVDLFEFAKLDKGSVLSVDETAALVERLEYAKYWLAHFADDRVRFILQTGPLSELSLDSAQLDFLRAVAKIYNSRSGWTGPELHTELHQLKAESGLEPRQAFGAIYQLFFAKESGPPAGWLIAALEPAYVATRLALVQA</sequence>
<dbReference type="SUPFAM" id="SSF52374">
    <property type="entry name" value="Nucleotidylyl transferase"/>
    <property type="match status" value="1"/>
</dbReference>
<keyword evidence="6" id="KW-0436">Ligase</keyword>
<evidence type="ECO:0000313" key="13">
    <source>
        <dbReference type="EMBL" id="TSC65085.1"/>
    </source>
</evidence>
<comment type="catalytic activity">
    <reaction evidence="12">
        <text>tRNA(Lys) + L-lysine + ATP = L-lysyl-tRNA(Lys) + AMP + diphosphate</text>
        <dbReference type="Rhea" id="RHEA:20792"/>
        <dbReference type="Rhea" id="RHEA-COMP:9696"/>
        <dbReference type="Rhea" id="RHEA-COMP:9697"/>
        <dbReference type="ChEBI" id="CHEBI:30616"/>
        <dbReference type="ChEBI" id="CHEBI:32551"/>
        <dbReference type="ChEBI" id="CHEBI:33019"/>
        <dbReference type="ChEBI" id="CHEBI:78442"/>
        <dbReference type="ChEBI" id="CHEBI:78529"/>
        <dbReference type="ChEBI" id="CHEBI:456215"/>
        <dbReference type="EC" id="6.1.1.6"/>
    </reaction>
</comment>
<comment type="subcellular location">
    <subcellularLocation>
        <location evidence="1">Cytoplasm</location>
    </subcellularLocation>
</comment>
<proteinExistence type="inferred from homology"/>
<dbReference type="PANTHER" id="PTHR37940">
    <property type="entry name" value="LYSINE--TRNA LIGASE"/>
    <property type="match status" value="1"/>
</dbReference>
<dbReference type="Gene3D" id="1.10.10.770">
    <property type="match status" value="1"/>
</dbReference>
<dbReference type="Gene3D" id="3.40.50.620">
    <property type="entry name" value="HUPs"/>
    <property type="match status" value="2"/>
</dbReference>